<feature type="signal peptide" evidence="1">
    <location>
        <begin position="1"/>
        <end position="19"/>
    </location>
</feature>
<keyword evidence="1" id="KW-0732">Signal</keyword>
<evidence type="ECO:0000313" key="3">
    <source>
        <dbReference type="EnsemblMetazoa" id="HelroP180248"/>
    </source>
</evidence>
<reference evidence="2 4" key="2">
    <citation type="journal article" date="2013" name="Nature">
        <title>Insights into bilaterian evolution from three spiralian genomes.</title>
        <authorList>
            <person name="Simakov O."/>
            <person name="Marletaz F."/>
            <person name="Cho S.J."/>
            <person name="Edsinger-Gonzales E."/>
            <person name="Havlak P."/>
            <person name="Hellsten U."/>
            <person name="Kuo D.H."/>
            <person name="Larsson T."/>
            <person name="Lv J."/>
            <person name="Arendt D."/>
            <person name="Savage R."/>
            <person name="Osoegawa K."/>
            <person name="de Jong P."/>
            <person name="Grimwood J."/>
            <person name="Chapman J.A."/>
            <person name="Shapiro H."/>
            <person name="Aerts A."/>
            <person name="Otillar R.P."/>
            <person name="Terry A.Y."/>
            <person name="Boore J.L."/>
            <person name="Grigoriev I.V."/>
            <person name="Lindberg D.R."/>
            <person name="Seaver E.C."/>
            <person name="Weisblat D.A."/>
            <person name="Putnam N.H."/>
            <person name="Rokhsar D.S."/>
        </authorList>
    </citation>
    <scope>NUCLEOTIDE SEQUENCE</scope>
</reference>
<dbReference type="OrthoDB" id="6071271at2759"/>
<name>T1FFM6_HELRO</name>
<dbReference type="RefSeq" id="XP_009027817.1">
    <property type="nucleotide sequence ID" value="XM_009029569.1"/>
</dbReference>
<dbReference type="EnsemblMetazoa" id="HelroT180248">
    <property type="protein sequence ID" value="HelroP180248"/>
    <property type="gene ID" value="HelroG180248"/>
</dbReference>
<dbReference type="GeneID" id="20207625"/>
<dbReference type="EMBL" id="KB097572">
    <property type="protein sequence ID" value="ESN94080.1"/>
    <property type="molecule type" value="Genomic_DNA"/>
</dbReference>
<keyword evidence="4" id="KW-1185">Reference proteome</keyword>
<sequence>MYKLMIICINILTVFYAHARCFTRFATDGKCFCACDSPFSSTKFSMVSAREAVLLCSMRCSQTADCVAYNFIEGSNQCQLFNQTSKTFSLVPNCQHFTNHDRLQKNRTLLITADNILTEFYVNGKSISVNENFPHATSWDILDTYALIGPVYVIAVLSRNTNLNGGLIAKTLDGYILTNSTWECTNDFHEGWYRIDYDDSSWPDAKHAKQNAEDNVLNLTDAVWIVGGLIAKTLDNYILTNSTWRCTNNTYDGWYEVGYDDSDWPAAVVGKREKDKKYFVKNFKPAQWITDESDCKSCASNFYCRKNFKDVAHIAHILLPLTVSEHELKIFQ</sequence>
<dbReference type="KEGG" id="hro:HELRODRAFT_180248"/>
<proteinExistence type="predicted"/>
<gene>
    <name evidence="3" type="primary">20207625</name>
    <name evidence="2" type="ORF">HELRODRAFT_180248</name>
</gene>
<feature type="chain" id="PRO_5010980615" evidence="1">
    <location>
        <begin position="20"/>
        <end position="332"/>
    </location>
</feature>
<dbReference type="InParanoid" id="T1FFM6"/>
<dbReference type="EMBL" id="AMQM01007133">
    <property type="status" value="NOT_ANNOTATED_CDS"/>
    <property type="molecule type" value="Genomic_DNA"/>
</dbReference>
<dbReference type="HOGENOM" id="CLU_066319_0_0_1"/>
<accession>T1FFM6</accession>
<reference evidence="4" key="1">
    <citation type="submission" date="2012-12" db="EMBL/GenBank/DDBJ databases">
        <authorList>
            <person name="Hellsten U."/>
            <person name="Grimwood J."/>
            <person name="Chapman J.A."/>
            <person name="Shapiro H."/>
            <person name="Aerts A."/>
            <person name="Otillar R.P."/>
            <person name="Terry A.Y."/>
            <person name="Boore J.L."/>
            <person name="Simakov O."/>
            <person name="Marletaz F."/>
            <person name="Cho S.-J."/>
            <person name="Edsinger-Gonzales E."/>
            <person name="Havlak P."/>
            <person name="Kuo D.-H."/>
            <person name="Larsson T."/>
            <person name="Lv J."/>
            <person name="Arendt D."/>
            <person name="Savage R."/>
            <person name="Osoegawa K."/>
            <person name="de Jong P."/>
            <person name="Lindberg D.R."/>
            <person name="Seaver E.C."/>
            <person name="Weisblat D.A."/>
            <person name="Putnam N.H."/>
            <person name="Grigoriev I.V."/>
            <person name="Rokhsar D.S."/>
        </authorList>
    </citation>
    <scope>NUCLEOTIDE SEQUENCE</scope>
</reference>
<dbReference type="Proteomes" id="UP000015101">
    <property type="component" value="Unassembled WGS sequence"/>
</dbReference>
<evidence type="ECO:0000313" key="4">
    <source>
        <dbReference type="Proteomes" id="UP000015101"/>
    </source>
</evidence>
<protein>
    <submittedName>
        <fullName evidence="2 3">Uncharacterized protein</fullName>
    </submittedName>
</protein>
<dbReference type="AlphaFoldDB" id="T1FFM6"/>
<organism evidence="3 4">
    <name type="scientific">Helobdella robusta</name>
    <name type="common">Californian leech</name>
    <dbReference type="NCBI Taxonomy" id="6412"/>
    <lineage>
        <taxon>Eukaryota</taxon>
        <taxon>Metazoa</taxon>
        <taxon>Spiralia</taxon>
        <taxon>Lophotrochozoa</taxon>
        <taxon>Annelida</taxon>
        <taxon>Clitellata</taxon>
        <taxon>Hirudinea</taxon>
        <taxon>Rhynchobdellida</taxon>
        <taxon>Glossiphoniidae</taxon>
        <taxon>Helobdella</taxon>
    </lineage>
</organism>
<evidence type="ECO:0000313" key="2">
    <source>
        <dbReference type="EMBL" id="ESN94080.1"/>
    </source>
</evidence>
<dbReference type="Gene3D" id="2.60.120.260">
    <property type="entry name" value="Galactose-binding domain-like"/>
    <property type="match status" value="2"/>
</dbReference>
<evidence type="ECO:0000256" key="1">
    <source>
        <dbReference type="SAM" id="SignalP"/>
    </source>
</evidence>
<dbReference type="CTD" id="20207625"/>
<reference evidence="3" key="3">
    <citation type="submission" date="2015-06" db="UniProtKB">
        <authorList>
            <consortium name="EnsemblMetazoa"/>
        </authorList>
    </citation>
    <scope>IDENTIFICATION</scope>
</reference>